<dbReference type="AlphaFoldDB" id="W0RC82"/>
<dbReference type="STRING" id="861299.J421_0864"/>
<reference evidence="1 2" key="1">
    <citation type="journal article" date="2014" name="Genome Announc.">
        <title>Genome Sequence and Methylome of Soil Bacterium Gemmatirosa kalamazoonensis KBS708T, a Member of the Rarely Cultivated Gemmatimonadetes Phylum.</title>
        <authorList>
            <person name="Debruyn J.M."/>
            <person name="Radosevich M."/>
            <person name="Wommack K.E."/>
            <person name="Polson S.W."/>
            <person name="Hauser L.J."/>
            <person name="Fawaz M.N."/>
            <person name="Korlach J."/>
            <person name="Tsai Y.C."/>
        </authorList>
    </citation>
    <scope>NUCLEOTIDE SEQUENCE [LARGE SCALE GENOMIC DNA]</scope>
    <source>
        <strain evidence="1 2">KBS708</strain>
    </source>
</reference>
<dbReference type="PATRIC" id="fig|861299.3.peg.878"/>
<dbReference type="InParanoid" id="W0RC82"/>
<dbReference type="Pfam" id="PF13469">
    <property type="entry name" value="Sulfotransfer_3"/>
    <property type="match status" value="1"/>
</dbReference>
<dbReference type="RefSeq" id="WP_025409941.1">
    <property type="nucleotide sequence ID" value="NZ_CP007128.1"/>
</dbReference>
<sequence length="259" mass="29219">MTATRERPPFLFVCGAPGTGNTFLFLSLVEDERVYGIDEDAFGSTLERLVRSEREFGRCPHGVAAFAAFLHALRADRDTLVLKTPNNLHALGLLRRHLPNEVAAVCMVREPRAAIVSGIERHRRPPREVAELWARDMRLLLAPENADVVVARYEQLVTDPDALLDTIARRMPIAPAVRAYARRMRDPARADAARWRRRVEPDVAREIDASVIALGLDALHADVVRRADADGAWEAPPAPRTRLLAPARRLLYRAWYRWS</sequence>
<keyword evidence="2" id="KW-1185">Reference proteome</keyword>
<dbReference type="HOGENOM" id="CLU_1072659_0_0_0"/>
<evidence type="ECO:0008006" key="3">
    <source>
        <dbReference type="Google" id="ProtNLM"/>
    </source>
</evidence>
<dbReference type="Gene3D" id="3.40.50.300">
    <property type="entry name" value="P-loop containing nucleotide triphosphate hydrolases"/>
    <property type="match status" value="1"/>
</dbReference>
<dbReference type="InterPro" id="IPR027417">
    <property type="entry name" value="P-loop_NTPase"/>
</dbReference>
<evidence type="ECO:0000313" key="1">
    <source>
        <dbReference type="EMBL" id="AHG88401.1"/>
    </source>
</evidence>
<dbReference type="Proteomes" id="UP000019151">
    <property type="component" value="Chromosome"/>
</dbReference>
<dbReference type="SUPFAM" id="SSF52540">
    <property type="entry name" value="P-loop containing nucleoside triphosphate hydrolases"/>
    <property type="match status" value="1"/>
</dbReference>
<organism evidence="1 2">
    <name type="scientific">Gemmatirosa kalamazoonensis</name>
    <dbReference type="NCBI Taxonomy" id="861299"/>
    <lineage>
        <taxon>Bacteria</taxon>
        <taxon>Pseudomonadati</taxon>
        <taxon>Gemmatimonadota</taxon>
        <taxon>Gemmatimonadia</taxon>
        <taxon>Gemmatimonadales</taxon>
        <taxon>Gemmatimonadaceae</taxon>
        <taxon>Gemmatirosa</taxon>
    </lineage>
</organism>
<gene>
    <name evidence="1" type="ORF">J421_0864</name>
</gene>
<proteinExistence type="predicted"/>
<dbReference type="KEGG" id="gba:J421_0864"/>
<accession>W0RC82</accession>
<name>W0RC82_9BACT</name>
<dbReference type="EMBL" id="CP007128">
    <property type="protein sequence ID" value="AHG88401.1"/>
    <property type="molecule type" value="Genomic_DNA"/>
</dbReference>
<evidence type="ECO:0000313" key="2">
    <source>
        <dbReference type="Proteomes" id="UP000019151"/>
    </source>
</evidence>
<dbReference type="OrthoDB" id="7067253at2"/>
<protein>
    <recommendedName>
        <fullName evidence="3">Sulfotransferase</fullName>
    </recommendedName>
</protein>